<sequence>MKDVTALTLTHTRLRAGVWECVVDIPTGSEPPRIEITHLDKPLDGVVLVPEAETPGRYTLAAPIPSELLSDGVQTFLVRDADSGATLDSFAIVTGMPLDQDLRAEIDLLRAELDMLKKAFRRHCVETMATGPNSQG</sequence>
<dbReference type="AlphaFoldDB" id="A0A4R2P1C2"/>
<evidence type="ECO:0000313" key="2">
    <source>
        <dbReference type="Proteomes" id="UP000295733"/>
    </source>
</evidence>
<gene>
    <name evidence="1" type="ORF">EV656_101351</name>
</gene>
<evidence type="ECO:0000313" key="1">
    <source>
        <dbReference type="EMBL" id="TCP27445.1"/>
    </source>
</evidence>
<protein>
    <submittedName>
        <fullName evidence="1">Uncharacterized protein</fullName>
    </submittedName>
</protein>
<dbReference type="RefSeq" id="WP_207287057.1">
    <property type="nucleotide sequence ID" value="NZ_NRRP01000005.1"/>
</dbReference>
<name>A0A4R2P1C2_RHOAD</name>
<proteinExistence type="predicted"/>
<reference evidence="1 2" key="1">
    <citation type="submission" date="2019-03" db="EMBL/GenBank/DDBJ databases">
        <title>Genomic Encyclopedia of Type Strains, Phase IV (KMG-IV): sequencing the most valuable type-strain genomes for metagenomic binning, comparative biology and taxonomic classification.</title>
        <authorList>
            <person name="Goeker M."/>
        </authorList>
    </citation>
    <scope>NUCLEOTIDE SEQUENCE [LARGE SCALE GENOMIC DNA]</scope>
    <source>
        <strain evidence="1 2">DSM 2781</strain>
    </source>
</reference>
<dbReference type="EMBL" id="SLXL01000001">
    <property type="protein sequence ID" value="TCP27445.1"/>
    <property type="molecule type" value="Genomic_DNA"/>
</dbReference>
<accession>A0A4R2P1C2</accession>
<organism evidence="1 2">
    <name type="scientific">Rhodovulum adriaticum</name>
    <name type="common">Rhodopseudomonas adriatica</name>
    <dbReference type="NCBI Taxonomy" id="35804"/>
    <lineage>
        <taxon>Bacteria</taxon>
        <taxon>Pseudomonadati</taxon>
        <taxon>Pseudomonadota</taxon>
        <taxon>Alphaproteobacteria</taxon>
        <taxon>Rhodobacterales</taxon>
        <taxon>Paracoccaceae</taxon>
        <taxon>Rhodovulum</taxon>
    </lineage>
</organism>
<keyword evidence="2" id="KW-1185">Reference proteome</keyword>
<dbReference type="Proteomes" id="UP000295733">
    <property type="component" value="Unassembled WGS sequence"/>
</dbReference>
<comment type="caution">
    <text evidence="1">The sequence shown here is derived from an EMBL/GenBank/DDBJ whole genome shotgun (WGS) entry which is preliminary data.</text>
</comment>